<dbReference type="Pfam" id="PF07804">
    <property type="entry name" value="HipA_C"/>
    <property type="match status" value="1"/>
</dbReference>
<sequence>MATLEQLLAVLGRQVEVKGGELATQLRVSRPTVSRLLASAGPSVCRMGQGPATRYARARSIAALGEQIPLYRVGETGRPSEAGILYPLWNGGCWVAQAEGVGERFAGLPPFAADMSPQGYLGRGFASRHPELGLPPRITDWTEDHQLIALALRGDDCVGDRIIGAASLDRFLASPLRPATEAQYPELARSSMSSEAGSSAGGEQPKFTAYTEGRHVLVKFAANDDGAAAQRWRELLVCEGLALEAVRAAGIPAAATRSLRVEGYQFLEVERFDRIGERGRKALLSLKAIDNEYLGHEGKGSTWTSAAHYLQQSQSISDEDARRIRWLDTFGQLTGNTDRHFGNLSFFEEGPKRFKLAPAYDMLPMMFAPVGTTIVERAFEPRPPTSETLDVWSDAARHALAYWTRLLEAQELSQAFRARCAQCRDSLAALMQRTPV</sequence>
<feature type="region of interest" description="Disordered" evidence="4">
    <location>
        <begin position="183"/>
        <end position="205"/>
    </location>
</feature>
<dbReference type="OrthoDB" id="8555656at2"/>
<evidence type="ECO:0000313" key="7">
    <source>
        <dbReference type="Proteomes" id="UP000217343"/>
    </source>
</evidence>
<dbReference type="InterPro" id="IPR012893">
    <property type="entry name" value="HipA-like_C"/>
</dbReference>
<dbReference type="InterPro" id="IPR052028">
    <property type="entry name" value="HipA_Ser/Thr_kinase"/>
</dbReference>
<dbReference type="RefSeq" id="WP_095956556.1">
    <property type="nucleotide sequence ID" value="NZ_CP022203.1"/>
</dbReference>
<evidence type="ECO:0000256" key="1">
    <source>
        <dbReference type="ARBA" id="ARBA00010164"/>
    </source>
</evidence>
<organism evidence="6 7">
    <name type="scientific">Corallococcus macrosporus DSM 14697</name>
    <dbReference type="NCBI Taxonomy" id="1189310"/>
    <lineage>
        <taxon>Bacteria</taxon>
        <taxon>Pseudomonadati</taxon>
        <taxon>Myxococcota</taxon>
        <taxon>Myxococcia</taxon>
        <taxon>Myxococcales</taxon>
        <taxon>Cystobacterineae</taxon>
        <taxon>Myxococcaceae</taxon>
        <taxon>Corallococcus</taxon>
    </lineage>
</organism>
<evidence type="ECO:0000313" key="6">
    <source>
        <dbReference type="EMBL" id="ATB44449.1"/>
    </source>
</evidence>
<protein>
    <submittedName>
        <fullName evidence="6">Transcriptional regulator</fullName>
    </submittedName>
</protein>
<proteinExistence type="inferred from homology"/>
<dbReference type="GO" id="GO:0004674">
    <property type="term" value="F:protein serine/threonine kinase activity"/>
    <property type="evidence" value="ECO:0007669"/>
    <property type="project" value="TreeGrafter"/>
</dbReference>
<accession>A0A250JKN9</accession>
<keyword evidence="3" id="KW-0418">Kinase</keyword>
<name>A0A250JKN9_9BACT</name>
<evidence type="ECO:0000256" key="4">
    <source>
        <dbReference type="SAM" id="MobiDB-lite"/>
    </source>
</evidence>
<dbReference type="PANTHER" id="PTHR37419">
    <property type="entry name" value="SERINE/THREONINE-PROTEIN KINASE TOXIN HIPA"/>
    <property type="match status" value="1"/>
</dbReference>
<evidence type="ECO:0000256" key="2">
    <source>
        <dbReference type="ARBA" id="ARBA00022679"/>
    </source>
</evidence>
<dbReference type="Proteomes" id="UP000217343">
    <property type="component" value="Chromosome"/>
</dbReference>
<keyword evidence="7" id="KW-1185">Reference proteome</keyword>
<evidence type="ECO:0000256" key="3">
    <source>
        <dbReference type="ARBA" id="ARBA00022777"/>
    </source>
</evidence>
<dbReference type="Gene3D" id="1.10.1070.20">
    <property type="match status" value="1"/>
</dbReference>
<evidence type="ECO:0000259" key="5">
    <source>
        <dbReference type="Pfam" id="PF07804"/>
    </source>
</evidence>
<feature type="compositionally biased region" description="Low complexity" evidence="4">
    <location>
        <begin position="190"/>
        <end position="203"/>
    </location>
</feature>
<dbReference type="KEGG" id="mmas:MYMAC_000020"/>
<reference evidence="6 7" key="1">
    <citation type="submission" date="2017-06" db="EMBL/GenBank/DDBJ databases">
        <title>Sequencing and comparative analysis of myxobacterial genomes.</title>
        <authorList>
            <person name="Rupp O."/>
            <person name="Goesmann A."/>
            <person name="Sogaard-Andersen L."/>
        </authorList>
    </citation>
    <scope>NUCLEOTIDE SEQUENCE [LARGE SCALE GENOMIC DNA]</scope>
    <source>
        <strain evidence="6 7">DSM 14697</strain>
    </source>
</reference>
<dbReference type="GO" id="GO:0005829">
    <property type="term" value="C:cytosol"/>
    <property type="evidence" value="ECO:0007669"/>
    <property type="project" value="TreeGrafter"/>
</dbReference>
<dbReference type="PANTHER" id="PTHR37419:SF8">
    <property type="entry name" value="TOXIN YJJJ"/>
    <property type="match status" value="1"/>
</dbReference>
<comment type="similarity">
    <text evidence="1">Belongs to the HipA Ser/Thr kinase family.</text>
</comment>
<dbReference type="EMBL" id="CP022203">
    <property type="protein sequence ID" value="ATB44449.1"/>
    <property type="molecule type" value="Genomic_DNA"/>
</dbReference>
<feature type="domain" description="HipA-like C-terminal" evidence="5">
    <location>
        <begin position="198"/>
        <end position="371"/>
    </location>
</feature>
<keyword evidence="2" id="KW-0808">Transferase</keyword>
<dbReference type="NCBIfam" id="NF007297">
    <property type="entry name" value="PRK09775.1"/>
    <property type="match status" value="1"/>
</dbReference>
<dbReference type="AlphaFoldDB" id="A0A250JKN9"/>
<gene>
    <name evidence="6" type="ORF">MYMAC_000020</name>
</gene>